<evidence type="ECO:0000256" key="2">
    <source>
        <dbReference type="ARBA" id="ARBA00022723"/>
    </source>
</evidence>
<dbReference type="InterPro" id="IPR012934">
    <property type="entry name" value="Znf_AD"/>
</dbReference>
<dbReference type="Gene3D" id="3.40.1800.20">
    <property type="match status" value="1"/>
</dbReference>
<feature type="domain" description="ZAD" evidence="12">
    <location>
        <begin position="13"/>
        <end position="94"/>
    </location>
</feature>
<feature type="domain" description="C2H2-type" evidence="11">
    <location>
        <begin position="363"/>
        <end position="391"/>
    </location>
</feature>
<keyword evidence="2 10" id="KW-0479">Metal-binding</keyword>
<dbReference type="Gene3D" id="3.30.160.60">
    <property type="entry name" value="Classic Zinc Finger"/>
    <property type="match status" value="5"/>
</dbReference>
<name>A0AAJ6Z3D8_PAPXU</name>
<keyword evidence="4 9" id="KW-0863">Zinc-finger</keyword>
<feature type="domain" description="C2H2-type" evidence="11">
    <location>
        <begin position="507"/>
        <end position="534"/>
    </location>
</feature>
<gene>
    <name evidence="13" type="primary">LOC106115694</name>
</gene>
<dbReference type="FunFam" id="3.30.160.60:FF:000446">
    <property type="entry name" value="Zinc finger protein"/>
    <property type="match status" value="1"/>
</dbReference>
<dbReference type="PANTHER" id="PTHR24409">
    <property type="entry name" value="ZINC FINGER PROTEIN 142"/>
    <property type="match status" value="1"/>
</dbReference>
<dbReference type="SUPFAM" id="SSF57716">
    <property type="entry name" value="Glucocorticoid receptor-like (DNA-binding domain)"/>
    <property type="match status" value="1"/>
</dbReference>
<keyword evidence="5 10" id="KW-0862">Zinc</keyword>
<evidence type="ECO:0000313" key="13">
    <source>
        <dbReference type="RefSeq" id="XP_013164645.1"/>
    </source>
</evidence>
<evidence type="ECO:0000256" key="10">
    <source>
        <dbReference type="PROSITE-ProRule" id="PRU01263"/>
    </source>
</evidence>
<dbReference type="SMART" id="SM00355">
    <property type="entry name" value="ZnF_C2H2"/>
    <property type="match status" value="10"/>
</dbReference>
<dbReference type="GO" id="GO:0000981">
    <property type="term" value="F:DNA-binding transcription factor activity, RNA polymerase II-specific"/>
    <property type="evidence" value="ECO:0007669"/>
    <property type="project" value="TreeGrafter"/>
</dbReference>
<keyword evidence="6" id="KW-0805">Transcription regulation</keyword>
<keyword evidence="3" id="KW-0677">Repeat</keyword>
<keyword evidence="8" id="KW-0539">Nucleus</keyword>
<comment type="subcellular location">
    <subcellularLocation>
        <location evidence="1">Nucleus</location>
    </subcellularLocation>
</comment>
<dbReference type="GO" id="GO:0005634">
    <property type="term" value="C:nucleus"/>
    <property type="evidence" value="ECO:0007669"/>
    <property type="project" value="UniProtKB-SubCell"/>
</dbReference>
<evidence type="ECO:0000256" key="3">
    <source>
        <dbReference type="ARBA" id="ARBA00022737"/>
    </source>
</evidence>
<dbReference type="SMART" id="SM00868">
    <property type="entry name" value="zf-AD"/>
    <property type="match status" value="2"/>
</dbReference>
<accession>A0AAJ6Z3D8</accession>
<keyword evidence="7" id="KW-0804">Transcription</keyword>
<dbReference type="GO" id="GO:0008270">
    <property type="term" value="F:zinc ion binding"/>
    <property type="evidence" value="ECO:0007669"/>
    <property type="project" value="UniProtKB-UniRule"/>
</dbReference>
<feature type="binding site" evidence="10">
    <location>
        <position position="18"/>
    </location>
    <ligand>
        <name>Zn(2+)</name>
        <dbReference type="ChEBI" id="CHEBI:29105"/>
    </ligand>
</feature>
<feature type="binding site" evidence="10">
    <location>
        <position position="15"/>
    </location>
    <ligand>
        <name>Zn(2+)</name>
        <dbReference type="ChEBI" id="CHEBI:29105"/>
    </ligand>
</feature>
<evidence type="ECO:0000259" key="11">
    <source>
        <dbReference type="PROSITE" id="PS50157"/>
    </source>
</evidence>
<feature type="binding site" evidence="10">
    <location>
        <position position="67"/>
    </location>
    <ligand>
        <name>Zn(2+)</name>
        <dbReference type="ChEBI" id="CHEBI:29105"/>
    </ligand>
</feature>
<evidence type="ECO:0000256" key="9">
    <source>
        <dbReference type="PROSITE-ProRule" id="PRU00042"/>
    </source>
</evidence>
<dbReference type="InterPro" id="IPR036236">
    <property type="entry name" value="Znf_C2H2_sf"/>
</dbReference>
<feature type="binding site" evidence="10">
    <location>
        <position position="70"/>
    </location>
    <ligand>
        <name>Zn(2+)</name>
        <dbReference type="ChEBI" id="CHEBI:29105"/>
    </ligand>
</feature>
<evidence type="ECO:0000256" key="6">
    <source>
        <dbReference type="ARBA" id="ARBA00023015"/>
    </source>
</evidence>
<dbReference type="GeneID" id="106115694"/>
<feature type="domain" description="C2H2-type" evidence="11">
    <location>
        <begin position="535"/>
        <end position="557"/>
    </location>
</feature>
<dbReference type="AlphaFoldDB" id="A0AAJ6Z3D8"/>
<organism evidence="13">
    <name type="scientific">Papilio xuthus</name>
    <name type="common">Asian swallowtail butterfly</name>
    <dbReference type="NCBI Taxonomy" id="66420"/>
    <lineage>
        <taxon>Eukaryota</taxon>
        <taxon>Metazoa</taxon>
        <taxon>Ecdysozoa</taxon>
        <taxon>Arthropoda</taxon>
        <taxon>Hexapoda</taxon>
        <taxon>Insecta</taxon>
        <taxon>Pterygota</taxon>
        <taxon>Neoptera</taxon>
        <taxon>Endopterygota</taxon>
        <taxon>Lepidoptera</taxon>
        <taxon>Glossata</taxon>
        <taxon>Ditrysia</taxon>
        <taxon>Papilionoidea</taxon>
        <taxon>Papilionidae</taxon>
        <taxon>Papilioninae</taxon>
        <taxon>Papilio</taxon>
    </lineage>
</organism>
<dbReference type="FunFam" id="3.30.160.60:FF:000012">
    <property type="entry name" value="RB-associated KRAB zinc finger protein-like"/>
    <property type="match status" value="1"/>
</dbReference>
<feature type="domain" description="C2H2-type" evidence="11">
    <location>
        <begin position="240"/>
        <end position="268"/>
    </location>
</feature>
<feature type="domain" description="C2H2-type" evidence="11">
    <location>
        <begin position="450"/>
        <end position="478"/>
    </location>
</feature>
<reference evidence="13" key="1">
    <citation type="submission" date="2025-08" db="UniProtKB">
        <authorList>
            <consortium name="RefSeq"/>
        </authorList>
    </citation>
    <scope>IDENTIFICATION</scope>
</reference>
<evidence type="ECO:0000256" key="5">
    <source>
        <dbReference type="ARBA" id="ARBA00022833"/>
    </source>
</evidence>
<dbReference type="FunFam" id="3.30.160.60:FF:000399">
    <property type="entry name" value="zinc finger protein 521"/>
    <property type="match status" value="1"/>
</dbReference>
<dbReference type="SUPFAM" id="SSF57667">
    <property type="entry name" value="beta-beta-alpha zinc fingers"/>
    <property type="match status" value="3"/>
</dbReference>
<evidence type="ECO:0000256" key="8">
    <source>
        <dbReference type="ARBA" id="ARBA00023242"/>
    </source>
</evidence>
<evidence type="ECO:0000256" key="1">
    <source>
        <dbReference type="ARBA" id="ARBA00004123"/>
    </source>
</evidence>
<protein>
    <submittedName>
        <fullName evidence="13">Zinc finger protein 93-like isoform X6</fullName>
    </submittedName>
</protein>
<evidence type="ECO:0000259" key="12">
    <source>
        <dbReference type="PROSITE" id="PS51915"/>
    </source>
</evidence>
<dbReference type="InterPro" id="IPR013087">
    <property type="entry name" value="Znf_C2H2_type"/>
</dbReference>
<dbReference type="Pfam" id="PF00096">
    <property type="entry name" value="zf-C2H2"/>
    <property type="match status" value="4"/>
</dbReference>
<dbReference type="PROSITE" id="PS00028">
    <property type="entry name" value="ZINC_FINGER_C2H2_1"/>
    <property type="match status" value="5"/>
</dbReference>
<dbReference type="Proteomes" id="UP000694872">
    <property type="component" value="Unplaced"/>
</dbReference>
<feature type="domain" description="C2H2-type" evidence="11">
    <location>
        <begin position="392"/>
        <end position="420"/>
    </location>
</feature>
<evidence type="ECO:0000256" key="4">
    <source>
        <dbReference type="ARBA" id="ARBA00022771"/>
    </source>
</evidence>
<sequence length="566" mass="65453">MDFDDIVVKESPGLCRCCLSEGCYKDLSTEYQWMDDTEIYADMLLDCFDISISQHAEGPNGANRLICEVCVTRLRDACNFKKQVLASEKKFVDMVGRGAFKPKAVTYNVPIKSEAILEIQPQETEVEFLEAGMDYPDDDVLKDDLGHTSTDDITVSTLPIKGKKGKAKKTMTKAEKKSCSKIVLVEKPKISKPLTKEIMYLSKLDDRLETRIKKDEMAKLLVVILENSTIMPFRWYSNKYMCFYCCYDFVDSKQLKEHTKEEHADLNSYNVLRSLLKNARVKLDVSDIACKKCPKIIKNFEEFLEHATKAHEVVYDKTVIKHFFCFKLSDDAMGCIECGLQFRFFGPLLTHVHKHHNKIANKFLCEICGQSFIAKVNVQSHMKNVHGSYNGRKCEKCGKTFTSNYALNQHSLKEHKTDRLKCPKCPEVLGSRYLKKRHLALVHDEKSSQFACELCPRVYLAKSALVTHNLRVHVREKTFTCEICGYKSFDKENLQRHMVKHDDSRPFECEFCKKSFQRKKTLEFHRRIHTNDKRYICSECGKAFVQSTSLKIHLRVHHSIVRDSKK</sequence>
<dbReference type="RefSeq" id="XP_013164645.1">
    <property type="nucleotide sequence ID" value="XM_013309191.1"/>
</dbReference>
<dbReference type="PANTHER" id="PTHR24409:SF295">
    <property type="entry name" value="AZ2-RELATED"/>
    <property type="match status" value="1"/>
</dbReference>
<feature type="domain" description="C2H2-type" evidence="11">
    <location>
        <begin position="479"/>
        <end position="506"/>
    </location>
</feature>
<proteinExistence type="predicted"/>
<dbReference type="GO" id="GO:0000977">
    <property type="term" value="F:RNA polymerase II transcription regulatory region sequence-specific DNA binding"/>
    <property type="evidence" value="ECO:0007669"/>
    <property type="project" value="TreeGrafter"/>
</dbReference>
<evidence type="ECO:0000256" key="7">
    <source>
        <dbReference type="ARBA" id="ARBA00023163"/>
    </source>
</evidence>
<dbReference type="PROSITE" id="PS51915">
    <property type="entry name" value="ZAD"/>
    <property type="match status" value="1"/>
</dbReference>
<dbReference type="PROSITE" id="PS50157">
    <property type="entry name" value="ZINC_FINGER_C2H2_2"/>
    <property type="match status" value="7"/>
</dbReference>
<dbReference type="Pfam" id="PF07776">
    <property type="entry name" value="zf-AD"/>
    <property type="match status" value="1"/>
</dbReference>